<evidence type="ECO:0000256" key="1">
    <source>
        <dbReference type="ARBA" id="ARBA00022741"/>
    </source>
</evidence>
<dbReference type="InterPro" id="IPR000873">
    <property type="entry name" value="AMP-dep_synth/lig_dom"/>
</dbReference>
<sequence>MLRDSGRIQRNDQTKGRHHLPDLVREGQAEAKRLEQEAIPKLHEGLKPLGKEVLKIGLQVKEALSEVRELKANYWEKYEEECQLAAIFFEEAMNRLERHLKSGQPYPKGTITTEFTRYQQVARQHDEIEAKVDASDIAQTLDTLMESKYSAAVLALDEKAHELDTQRAPWELRYFATSEMDESTGKMTLSVSIGGDDNRKHSNDNSYSSTLDDQCRLCHQTIPANQNRVRSFESSLRTAVMCSECYKMTCRAESIVDDAFPLFLTTTDGHNDTNFLDVAKQELLHIWPYCDHMLVTEHDSPFGLRRQAMGLAEHKTPKEKKKSNPTTLRTLLPRFLDRAYRNRPLFGVPQEDSAASNNDHSSHGNVNSQQFHLTKIPYQWFTYQQVWQVVCTLANGMIPVLLPIQKLLSLPQEGDSSGQSALSNSLLLRPEVGILSSASPIFFAMQMACISLGRISVAMDTSWKANDVWRALDNAKVSTLLLDPQGFQMLMTDDATAHRLPACIQKVIVIASDPFQPNKDIGNIGQAFQCYKGEKASLEMLMADASEWWKEESTKFAIQTVESFSSKNKALPTDEYLFGLFSSGTSGSGDHKGVLVWESAFRESNATANFDHPVVGCLKSSPSWASGNDIVWQTMLAGGRIGFAAAAAAAARSKALSLSIWNHLYSIKPTWRLSFVPAMVTDLMEEYSQAFEFFRQYNAHPSDDDNTIEKRQHWARAKAAEYLYSCLGGSIEVISVGGAMVNQSHIEFLSRVLPCEIYQGYGSTEGGGIAIANHNDDRLIPHHRMKFRVESRPVLGYTMDDKPFPRGELLILGKETARMGDWFGEDETVQDQRKKYSDDGYYCTGDIVEYHPDANSFRIIDRVSSLVKLPDGIFFSPHRVETSIGDLTPYGISGFIVTSTLQGTVALVLESFQQAADDGNVLLEVQRRCRESNIDERCIPRQLIADEGGDQYPDDSSNERLWKTTGCYTVSGKLIRQRVYDRVKDLLIEADKMNDVGPIASSIGAVNKEKETALALIDAIGIPRGSQDDAEDITSLPLEILGVNSLLWVKLRSFVRQSLAQRGHSGTKLPFFNLSEKNMMDVAGWMTDVIVSQPSAGLGSVPVASEVAMEATDLRTPQEDPSSQVKNSNRTIAREKATTKDGKQEPPIPMSSHSVNMNGEELSKRAEFKQHAHNIDKLESELFRLVDAEIPLSFERCQYAESTCSSELQRIFLTGATGFLGRHVLRSLLMRGAEVTCLVRGKSDEDARSRVISVLSSIGMNEEPLLARLNILTGNISLEKFGLEQQVYDMLACNTDAIVHAAAQVKMWSLDTAFGDAHEMLYTNTQSCVSISRLSACAKQIGRQTIPVVYTSTKSVENGLSEGTSVGEAGLYYSSSTMRQQPYTISKLLGETALMYGSRKHQGSLCIMRPPLLTFSSGGDSNDSDWFVRLLLTVMDLGLAPSHGQSEFLSKQTVFEPVDEYANKVVKEVFQQLEEQKLESTSDVKWADAYEEETKPKLRIRDILYHLEGDVEPVPAYAFRSAVLFSEHPLPFLPLAKSLVDRRDTRVENDFDESLPIAVENGQIPPLLQEGLLAFLKTRCPSITIKSIGD</sequence>
<reference evidence="6" key="1">
    <citation type="submission" date="2023-08" db="EMBL/GenBank/DDBJ databases">
        <authorList>
            <person name="Audoor S."/>
            <person name="Bilcke G."/>
        </authorList>
    </citation>
    <scope>NUCLEOTIDE SEQUENCE</scope>
</reference>
<dbReference type="Proteomes" id="UP001295423">
    <property type="component" value="Unassembled WGS sequence"/>
</dbReference>
<dbReference type="GO" id="GO:0004467">
    <property type="term" value="F:long-chain fatty acid-CoA ligase activity"/>
    <property type="evidence" value="ECO:0007669"/>
    <property type="project" value="TreeGrafter"/>
</dbReference>
<dbReference type="GO" id="GO:0005524">
    <property type="term" value="F:ATP binding"/>
    <property type="evidence" value="ECO:0007669"/>
    <property type="project" value="UniProtKB-KW"/>
</dbReference>
<dbReference type="PANTHER" id="PTHR43272:SF33">
    <property type="entry name" value="AMP-BINDING DOMAIN-CONTAINING PROTEIN-RELATED"/>
    <property type="match status" value="1"/>
</dbReference>
<keyword evidence="2" id="KW-0067">ATP-binding</keyword>
<dbReference type="SUPFAM" id="SSF51735">
    <property type="entry name" value="NAD(P)-binding Rossmann-fold domains"/>
    <property type="match status" value="1"/>
</dbReference>
<evidence type="ECO:0000256" key="2">
    <source>
        <dbReference type="ARBA" id="ARBA00022840"/>
    </source>
</evidence>
<comment type="caution">
    <text evidence="6">The sequence shown here is derived from an EMBL/GenBank/DDBJ whole genome shotgun (WGS) entry which is preliminary data.</text>
</comment>
<evidence type="ECO:0008006" key="8">
    <source>
        <dbReference type="Google" id="ProtNLM"/>
    </source>
</evidence>
<feature type="domain" description="Thioester reductase (TE)" evidence="5">
    <location>
        <begin position="1213"/>
        <end position="1463"/>
    </location>
</feature>
<evidence type="ECO:0000313" key="6">
    <source>
        <dbReference type="EMBL" id="CAJ1962100.1"/>
    </source>
</evidence>
<dbReference type="PANTHER" id="PTHR43272">
    <property type="entry name" value="LONG-CHAIN-FATTY-ACID--COA LIGASE"/>
    <property type="match status" value="1"/>
</dbReference>
<dbReference type="SUPFAM" id="SSF56801">
    <property type="entry name" value="Acetyl-CoA synthetase-like"/>
    <property type="match status" value="1"/>
</dbReference>
<evidence type="ECO:0000256" key="3">
    <source>
        <dbReference type="SAM" id="MobiDB-lite"/>
    </source>
</evidence>
<gene>
    <name evidence="6" type="ORF">CYCCA115_LOCUS19526</name>
</gene>
<evidence type="ECO:0000259" key="4">
    <source>
        <dbReference type="Pfam" id="PF00501"/>
    </source>
</evidence>
<feature type="region of interest" description="Disordered" evidence="3">
    <location>
        <begin position="1"/>
        <end position="23"/>
    </location>
</feature>
<evidence type="ECO:0000313" key="7">
    <source>
        <dbReference type="Proteomes" id="UP001295423"/>
    </source>
</evidence>
<dbReference type="Pfam" id="PF00501">
    <property type="entry name" value="AMP-binding"/>
    <property type="match status" value="1"/>
</dbReference>
<organism evidence="6 7">
    <name type="scientific">Cylindrotheca closterium</name>
    <dbReference type="NCBI Taxonomy" id="2856"/>
    <lineage>
        <taxon>Eukaryota</taxon>
        <taxon>Sar</taxon>
        <taxon>Stramenopiles</taxon>
        <taxon>Ochrophyta</taxon>
        <taxon>Bacillariophyta</taxon>
        <taxon>Bacillariophyceae</taxon>
        <taxon>Bacillariophycidae</taxon>
        <taxon>Bacillariales</taxon>
        <taxon>Bacillariaceae</taxon>
        <taxon>Cylindrotheca</taxon>
    </lineage>
</organism>
<feature type="region of interest" description="Disordered" evidence="3">
    <location>
        <begin position="1113"/>
        <end position="1155"/>
    </location>
</feature>
<name>A0AAD2G486_9STRA</name>
<keyword evidence="1" id="KW-0547">Nucleotide-binding</keyword>
<accession>A0AAD2G486</accession>
<evidence type="ECO:0000259" key="5">
    <source>
        <dbReference type="Pfam" id="PF07993"/>
    </source>
</evidence>
<dbReference type="InterPro" id="IPR042099">
    <property type="entry name" value="ANL_N_sf"/>
</dbReference>
<dbReference type="Gene3D" id="3.40.50.720">
    <property type="entry name" value="NAD(P)-binding Rossmann-like Domain"/>
    <property type="match status" value="1"/>
</dbReference>
<dbReference type="Pfam" id="PF07993">
    <property type="entry name" value="NAD_binding_4"/>
    <property type="match status" value="1"/>
</dbReference>
<feature type="compositionally biased region" description="Basic and acidic residues" evidence="3">
    <location>
        <begin position="1132"/>
        <end position="1144"/>
    </location>
</feature>
<dbReference type="InterPro" id="IPR036291">
    <property type="entry name" value="NAD(P)-bd_dom_sf"/>
</dbReference>
<protein>
    <recommendedName>
        <fullName evidence="8">Carrier domain-containing protein</fullName>
    </recommendedName>
</protein>
<feature type="domain" description="AMP-dependent synthetase/ligase" evidence="4">
    <location>
        <begin position="431"/>
        <end position="782"/>
    </location>
</feature>
<dbReference type="Gene3D" id="3.40.50.12780">
    <property type="entry name" value="N-terminal domain of ligase-like"/>
    <property type="match status" value="1"/>
</dbReference>
<keyword evidence="7" id="KW-1185">Reference proteome</keyword>
<proteinExistence type="predicted"/>
<feature type="compositionally biased region" description="Polar residues" evidence="3">
    <location>
        <begin position="1119"/>
        <end position="1131"/>
    </location>
</feature>
<dbReference type="InterPro" id="IPR013120">
    <property type="entry name" value="FAR_NAD-bd"/>
</dbReference>
<dbReference type="EMBL" id="CAKOGP040002092">
    <property type="protein sequence ID" value="CAJ1962100.1"/>
    <property type="molecule type" value="Genomic_DNA"/>
</dbReference>
<dbReference type="GO" id="GO:0016020">
    <property type="term" value="C:membrane"/>
    <property type="evidence" value="ECO:0007669"/>
    <property type="project" value="TreeGrafter"/>
</dbReference>